<dbReference type="InterPro" id="IPR036249">
    <property type="entry name" value="Thioredoxin-like_sf"/>
</dbReference>
<accession>A0A2C6KSR6</accession>
<evidence type="ECO:0000259" key="1">
    <source>
        <dbReference type="Pfam" id="PF00085"/>
    </source>
</evidence>
<proteinExistence type="predicted"/>
<dbReference type="Pfam" id="PF00085">
    <property type="entry name" value="Thioredoxin"/>
    <property type="match status" value="1"/>
</dbReference>
<dbReference type="Gene3D" id="3.40.30.10">
    <property type="entry name" value="Glutaredoxin"/>
    <property type="match status" value="1"/>
</dbReference>
<protein>
    <submittedName>
        <fullName evidence="2">Thioredoxin dynein outer arm protein</fullName>
    </submittedName>
</protein>
<keyword evidence="3" id="KW-1185">Reference proteome</keyword>
<dbReference type="RefSeq" id="XP_067920948.1">
    <property type="nucleotide sequence ID" value="XM_068067081.1"/>
</dbReference>
<dbReference type="InterPro" id="IPR051766">
    <property type="entry name" value="TXND_domain-containing"/>
</dbReference>
<dbReference type="Proteomes" id="UP000221165">
    <property type="component" value="Unassembled WGS sequence"/>
</dbReference>
<dbReference type="AlphaFoldDB" id="A0A2C6KSR6"/>
<feature type="domain" description="Thioredoxin" evidence="1">
    <location>
        <begin position="9"/>
        <end position="111"/>
    </location>
</feature>
<dbReference type="EMBL" id="MIGC01003565">
    <property type="protein sequence ID" value="PHJ19246.1"/>
    <property type="molecule type" value="Genomic_DNA"/>
</dbReference>
<dbReference type="SUPFAM" id="SSF52833">
    <property type="entry name" value="Thioredoxin-like"/>
    <property type="match status" value="1"/>
</dbReference>
<dbReference type="PANTHER" id="PTHR46135:SF3">
    <property type="entry name" value="NME_NM23 FAMILY MEMBER 8"/>
    <property type="match status" value="1"/>
</dbReference>
<dbReference type="GeneID" id="94430292"/>
<reference evidence="2 3" key="1">
    <citation type="journal article" date="2017" name="Int. J. Parasitol.">
        <title>The genome of the protozoan parasite Cystoisospora suis and a reverse vaccinology approach to identify vaccine candidates.</title>
        <authorList>
            <person name="Palmieri N."/>
            <person name="Shrestha A."/>
            <person name="Ruttkowski B."/>
            <person name="Beck T."/>
            <person name="Vogl C."/>
            <person name="Tomley F."/>
            <person name="Blake D.P."/>
            <person name="Joachim A."/>
        </authorList>
    </citation>
    <scope>NUCLEOTIDE SEQUENCE [LARGE SCALE GENOMIC DNA]</scope>
    <source>
        <strain evidence="2 3">Wien I</strain>
    </source>
</reference>
<evidence type="ECO:0000313" key="3">
    <source>
        <dbReference type="Proteomes" id="UP000221165"/>
    </source>
</evidence>
<gene>
    <name evidence="2" type="ORF">CSUI_006931</name>
</gene>
<dbReference type="VEuPathDB" id="ToxoDB:CSUI_006931"/>
<sequence>MAQKVVQTSVLDEEHFKALVYNPEDPRLFVVDVYSPCWGPCKIMVPTFAALVPQIDDFEERCQLLTADASAITELAKYNGTSQPRFLFYKEGALVKDITGANAPAIVKAITALIPEGPRPA</sequence>
<dbReference type="InterPro" id="IPR013766">
    <property type="entry name" value="Thioredoxin_domain"/>
</dbReference>
<dbReference type="PANTHER" id="PTHR46135">
    <property type="entry name" value="NME/NM23 FAMILY MEMBER 8"/>
    <property type="match status" value="1"/>
</dbReference>
<dbReference type="OrthoDB" id="10263751at2759"/>
<comment type="caution">
    <text evidence="2">The sequence shown here is derived from an EMBL/GenBank/DDBJ whole genome shotgun (WGS) entry which is preliminary data.</text>
</comment>
<organism evidence="2 3">
    <name type="scientific">Cystoisospora suis</name>
    <dbReference type="NCBI Taxonomy" id="483139"/>
    <lineage>
        <taxon>Eukaryota</taxon>
        <taxon>Sar</taxon>
        <taxon>Alveolata</taxon>
        <taxon>Apicomplexa</taxon>
        <taxon>Conoidasida</taxon>
        <taxon>Coccidia</taxon>
        <taxon>Eucoccidiorida</taxon>
        <taxon>Eimeriorina</taxon>
        <taxon>Sarcocystidae</taxon>
        <taxon>Cystoisospora</taxon>
    </lineage>
</organism>
<name>A0A2C6KSR6_9APIC</name>
<evidence type="ECO:0000313" key="2">
    <source>
        <dbReference type="EMBL" id="PHJ19246.1"/>
    </source>
</evidence>